<dbReference type="InterPro" id="IPR015421">
    <property type="entry name" value="PyrdxlP-dep_Trfase_major"/>
</dbReference>
<evidence type="ECO:0000313" key="6">
    <source>
        <dbReference type="EMBL" id="EIW17391.1"/>
    </source>
</evidence>
<organism evidence="6 7">
    <name type="scientific">Pelosinus fermentans B4</name>
    <dbReference type="NCBI Taxonomy" id="1149862"/>
    <lineage>
        <taxon>Bacteria</taxon>
        <taxon>Bacillati</taxon>
        <taxon>Bacillota</taxon>
        <taxon>Negativicutes</taxon>
        <taxon>Selenomonadales</taxon>
        <taxon>Sporomusaceae</taxon>
        <taxon>Pelosinus</taxon>
    </lineage>
</organism>
<dbReference type="OrthoDB" id="9802328at2"/>
<keyword evidence="3 6" id="KW-0808">Transferase</keyword>
<sequence>MAINRFDVEGKLSVRITQITVPSFKQLADLAVQHQAIDLGGGKPDFPANAEFKDAAIQAIQDDLNQYAPSQGITELRQGISKRLQQKTQVNFDAELEITICSGVTESMAAALLAVIDPGDEVIVLVPAFAAYAADVQLCGGKPVYVELTQPDFRLEKEKVEAVITERTKAIIFNSPMASQKSTVLQAGGWAMSLQRRL</sequence>
<evidence type="ECO:0000256" key="4">
    <source>
        <dbReference type="ARBA" id="ARBA00022898"/>
    </source>
</evidence>
<dbReference type="Gene3D" id="3.40.640.10">
    <property type="entry name" value="Type I PLP-dependent aspartate aminotransferase-like (Major domain)"/>
    <property type="match status" value="1"/>
</dbReference>
<accession>I9LAR7</accession>
<keyword evidence="7" id="KW-1185">Reference proteome</keyword>
<dbReference type="InterPro" id="IPR004839">
    <property type="entry name" value="Aminotransferase_I/II_large"/>
</dbReference>
<dbReference type="Pfam" id="PF00155">
    <property type="entry name" value="Aminotran_1_2"/>
    <property type="match status" value="1"/>
</dbReference>
<feature type="domain" description="Aminotransferase class I/classII large" evidence="5">
    <location>
        <begin position="36"/>
        <end position="176"/>
    </location>
</feature>
<evidence type="ECO:0000256" key="2">
    <source>
        <dbReference type="ARBA" id="ARBA00022576"/>
    </source>
</evidence>
<dbReference type="PANTHER" id="PTHR43807:SF21">
    <property type="entry name" value="AMINOTRANSFERASE"/>
    <property type="match status" value="1"/>
</dbReference>
<dbReference type="GO" id="GO:0030170">
    <property type="term" value="F:pyridoxal phosphate binding"/>
    <property type="evidence" value="ECO:0007669"/>
    <property type="project" value="InterPro"/>
</dbReference>
<dbReference type="GO" id="GO:0016212">
    <property type="term" value="F:kynurenine-oxoglutarate transaminase activity"/>
    <property type="evidence" value="ECO:0007669"/>
    <property type="project" value="TreeGrafter"/>
</dbReference>
<evidence type="ECO:0000256" key="3">
    <source>
        <dbReference type="ARBA" id="ARBA00022679"/>
    </source>
</evidence>
<gene>
    <name evidence="6" type="ORF">FB4_4140</name>
</gene>
<dbReference type="RefSeq" id="WP_007935763.1">
    <property type="nucleotide sequence ID" value="NZ_AKVJ01000030.1"/>
</dbReference>
<comment type="caution">
    <text evidence="6">The sequence shown here is derived from an EMBL/GenBank/DDBJ whole genome shotgun (WGS) entry which is preliminary data.</text>
</comment>
<dbReference type="EMBL" id="AKVJ01000030">
    <property type="protein sequence ID" value="EIW17391.1"/>
    <property type="molecule type" value="Genomic_DNA"/>
</dbReference>
<dbReference type="GO" id="GO:0005737">
    <property type="term" value="C:cytoplasm"/>
    <property type="evidence" value="ECO:0007669"/>
    <property type="project" value="TreeGrafter"/>
</dbReference>
<reference evidence="6 7" key="1">
    <citation type="journal article" date="2012" name="J. Bacteriol.">
        <title>Draft Genome Sequences for Two Metal-Reducing Pelosinus fermentans Strains Isolated from a Cr(VI)-Contaminated Site and for Type Strain R7.</title>
        <authorList>
            <person name="Brown S.D."/>
            <person name="Podar M."/>
            <person name="Klingeman D.M."/>
            <person name="Johnson C.M."/>
            <person name="Yang Z.K."/>
            <person name="Utturkar S.M."/>
            <person name="Land M.L."/>
            <person name="Mosher J.J."/>
            <person name="Hurt R.A.Jr."/>
            <person name="Phelps T.J."/>
            <person name="Palumbo A.V."/>
            <person name="Arkin A.P."/>
            <person name="Hazen T.C."/>
            <person name="Elias D.A."/>
        </authorList>
    </citation>
    <scope>NUCLEOTIDE SEQUENCE [LARGE SCALE GENOMIC DNA]</scope>
    <source>
        <strain evidence="6 7">B4</strain>
    </source>
</reference>
<proteinExistence type="predicted"/>
<dbReference type="PATRIC" id="fig|1149862.3.peg.3108"/>
<keyword evidence="4" id="KW-0663">Pyridoxal phosphate</keyword>
<evidence type="ECO:0000313" key="7">
    <source>
        <dbReference type="Proteomes" id="UP000004324"/>
    </source>
</evidence>
<dbReference type="InterPro" id="IPR015422">
    <property type="entry name" value="PyrdxlP-dep_Trfase_small"/>
</dbReference>
<dbReference type="SUPFAM" id="SSF53383">
    <property type="entry name" value="PLP-dependent transferases"/>
    <property type="match status" value="1"/>
</dbReference>
<dbReference type="Proteomes" id="UP000004324">
    <property type="component" value="Unassembled WGS sequence"/>
</dbReference>
<keyword evidence="2 6" id="KW-0032">Aminotransferase</keyword>
<evidence type="ECO:0000256" key="1">
    <source>
        <dbReference type="ARBA" id="ARBA00001933"/>
    </source>
</evidence>
<name>I9LAR7_9FIRM</name>
<dbReference type="InterPro" id="IPR051326">
    <property type="entry name" value="Kynurenine-oxoglutarate_AT"/>
</dbReference>
<protein>
    <submittedName>
        <fullName evidence="6">Aminotransferase class I and II</fullName>
    </submittedName>
</protein>
<dbReference type="CDD" id="cd00609">
    <property type="entry name" value="AAT_like"/>
    <property type="match status" value="1"/>
</dbReference>
<evidence type="ECO:0000259" key="5">
    <source>
        <dbReference type="Pfam" id="PF00155"/>
    </source>
</evidence>
<dbReference type="InterPro" id="IPR015424">
    <property type="entry name" value="PyrdxlP-dep_Trfase"/>
</dbReference>
<dbReference type="PANTHER" id="PTHR43807">
    <property type="entry name" value="FI04487P"/>
    <property type="match status" value="1"/>
</dbReference>
<comment type="cofactor">
    <cofactor evidence="1">
        <name>pyridoxal 5'-phosphate</name>
        <dbReference type="ChEBI" id="CHEBI:597326"/>
    </cofactor>
</comment>
<dbReference type="Gene3D" id="3.90.1150.10">
    <property type="entry name" value="Aspartate Aminotransferase, domain 1"/>
    <property type="match status" value="1"/>
</dbReference>
<dbReference type="AlphaFoldDB" id="I9LAR7"/>